<gene>
    <name evidence="1" type="ORF">WAT24_12600</name>
</gene>
<name>A0ABU8JDH7_9GAMM</name>
<evidence type="ECO:0000313" key="2">
    <source>
        <dbReference type="Proteomes" id="UP001381174"/>
    </source>
</evidence>
<keyword evidence="2" id="KW-1185">Reference proteome</keyword>
<dbReference type="RefSeq" id="WP_336808238.1">
    <property type="nucleotide sequence ID" value="NZ_JBBBNY010000010.1"/>
</dbReference>
<evidence type="ECO:0008006" key="3">
    <source>
        <dbReference type="Google" id="ProtNLM"/>
    </source>
</evidence>
<organism evidence="1 2">
    <name type="scientific">Fulvimonas yonginensis</name>
    <dbReference type="NCBI Taxonomy" id="1495200"/>
    <lineage>
        <taxon>Bacteria</taxon>
        <taxon>Pseudomonadati</taxon>
        <taxon>Pseudomonadota</taxon>
        <taxon>Gammaproteobacteria</taxon>
        <taxon>Lysobacterales</taxon>
        <taxon>Rhodanobacteraceae</taxon>
        <taxon>Fulvimonas</taxon>
    </lineage>
</organism>
<sequence length="145" mass="15994">MFSFLKTAGVGCLVAGLAACSTMTHISSTAPGAHLVVKHEVPVVPSTIRMKDTSFGNYEFKAESPGHDAFYGILPLRFHGGRLAADILFFAPAAFFNLRGAFPYYEIDTDNGVIRYKVHANDPWQEYRPTTAERERAKQFFGVSS</sequence>
<comment type="caution">
    <text evidence="1">The sequence shown here is derived from an EMBL/GenBank/DDBJ whole genome shotgun (WGS) entry which is preliminary data.</text>
</comment>
<accession>A0ABU8JDH7</accession>
<protein>
    <recommendedName>
        <fullName evidence="3">Lipoprotein</fullName>
    </recommendedName>
</protein>
<dbReference type="EMBL" id="JBBBNY010000010">
    <property type="protein sequence ID" value="MEI7037600.1"/>
    <property type="molecule type" value="Genomic_DNA"/>
</dbReference>
<dbReference type="PROSITE" id="PS51257">
    <property type="entry name" value="PROKAR_LIPOPROTEIN"/>
    <property type="match status" value="1"/>
</dbReference>
<dbReference type="Proteomes" id="UP001381174">
    <property type="component" value="Unassembled WGS sequence"/>
</dbReference>
<reference evidence="1 2" key="1">
    <citation type="journal article" date="2014" name="Int. J. Syst. Evol. Microbiol.">
        <title>Fulvimonas yonginensis sp. nov., isolated from greenhouse soil, and emended description of the genus Fulvimonas.</title>
        <authorList>
            <person name="Ahn J.H."/>
            <person name="Kim S.J."/>
            <person name="Weon H.Y."/>
            <person name="Hong S.B."/>
            <person name="Seok S.J."/>
            <person name="Kwon S.W."/>
        </authorList>
    </citation>
    <scope>NUCLEOTIDE SEQUENCE [LARGE SCALE GENOMIC DNA]</scope>
    <source>
        <strain evidence="1 2">KACC 16952</strain>
    </source>
</reference>
<proteinExistence type="predicted"/>
<evidence type="ECO:0000313" key="1">
    <source>
        <dbReference type="EMBL" id="MEI7037600.1"/>
    </source>
</evidence>